<keyword evidence="3" id="KW-1185">Reference proteome</keyword>
<proteinExistence type="predicted"/>
<evidence type="ECO:0000256" key="1">
    <source>
        <dbReference type="SAM" id="MobiDB-lite"/>
    </source>
</evidence>
<organism evidence="2 3">
    <name type="scientific">Podarcis lilfordi</name>
    <name type="common">Lilford's wall lizard</name>
    <dbReference type="NCBI Taxonomy" id="74358"/>
    <lineage>
        <taxon>Eukaryota</taxon>
        <taxon>Metazoa</taxon>
        <taxon>Chordata</taxon>
        <taxon>Craniata</taxon>
        <taxon>Vertebrata</taxon>
        <taxon>Euteleostomi</taxon>
        <taxon>Lepidosauria</taxon>
        <taxon>Squamata</taxon>
        <taxon>Bifurcata</taxon>
        <taxon>Unidentata</taxon>
        <taxon>Episquamata</taxon>
        <taxon>Laterata</taxon>
        <taxon>Lacertibaenia</taxon>
        <taxon>Lacertidae</taxon>
        <taxon>Podarcis</taxon>
    </lineage>
</organism>
<dbReference type="Proteomes" id="UP001178461">
    <property type="component" value="Chromosome 2"/>
</dbReference>
<accession>A0AA35P0K1</accession>
<name>A0AA35P0K1_9SAUR</name>
<gene>
    <name evidence="2" type="ORF">PODLI_1B042936</name>
</gene>
<feature type="region of interest" description="Disordered" evidence="1">
    <location>
        <begin position="1"/>
        <end position="95"/>
    </location>
</feature>
<evidence type="ECO:0000313" key="3">
    <source>
        <dbReference type="Proteomes" id="UP001178461"/>
    </source>
</evidence>
<protein>
    <submittedName>
        <fullName evidence="2">Uncharacterized protein</fullName>
    </submittedName>
</protein>
<dbReference type="EMBL" id="OX395127">
    <property type="protein sequence ID" value="CAI5767242.1"/>
    <property type="molecule type" value="Genomic_DNA"/>
</dbReference>
<dbReference type="AlphaFoldDB" id="A0AA35P0K1"/>
<sequence length="95" mass="10244">MATSPSEAWPGGPRRRTRGAFFVRRPLLLASPRLFKKPPPGRRDGPSHPSGLPQCRPGPARRGGPGAPDGGFLRPAAASEADRDERIGHQMTVER</sequence>
<evidence type="ECO:0000313" key="2">
    <source>
        <dbReference type="EMBL" id="CAI5767242.1"/>
    </source>
</evidence>
<reference evidence="2" key="1">
    <citation type="submission" date="2022-12" db="EMBL/GenBank/DDBJ databases">
        <authorList>
            <person name="Alioto T."/>
            <person name="Alioto T."/>
            <person name="Gomez Garrido J."/>
        </authorList>
    </citation>
    <scope>NUCLEOTIDE SEQUENCE</scope>
</reference>
<feature type="compositionally biased region" description="Basic and acidic residues" evidence="1">
    <location>
        <begin position="80"/>
        <end position="95"/>
    </location>
</feature>